<keyword evidence="2" id="KW-1133">Transmembrane helix</keyword>
<protein>
    <submittedName>
        <fullName evidence="5">Mammalian cell entry protein</fullName>
    </submittedName>
</protein>
<dbReference type="InterPro" id="IPR005693">
    <property type="entry name" value="Mce"/>
</dbReference>
<feature type="domain" description="Mce/MlaD" evidence="3">
    <location>
        <begin position="34"/>
        <end position="107"/>
    </location>
</feature>
<sequence length="409" mass="43168">MRKKLPYPLVGLLLVVVVAAVTVGYLAVTSLGRTTITATFSTAVGISEGSDVRILGVTVGSVDKVTPMGETVEVELHVRRGVDVPADAKAIQVTPSVVPDRNVQLLPAYSGGPKMESGAHIPLERTATPVEVDELYASVEGLTDALGPEGANKDGALDRFVTASADTLGGNGAALGRSIDELSQAATTLADSSQDISETVVNLQSFVTMLAQNDAQVRQFNSQMSSFNQTVAGQREDLQGALAELSYALADVARLVRDNQDVIRSNADRLVRLSQITADQRDDIEEILKLAPLGLTNLVGAYDSESGTVSLRLNIPELQDPAGVLCQLMRLGRLNPGDQMLAELDNIRRADIEACEALAPQRNADLRASNPDLPLGILAGEMNQSIPVPGTVQGNRGWPMTPASEGGRG</sequence>
<reference evidence="6" key="1">
    <citation type="submission" date="2017-09" db="EMBL/GenBank/DDBJ databases">
        <authorList>
            <person name="Zhang Y."/>
            <person name="Huang X."/>
            <person name="Liu J."/>
            <person name="Lu L."/>
            <person name="Peng K."/>
        </authorList>
    </citation>
    <scope>NUCLEOTIDE SEQUENCE [LARGE SCALE GENOMIC DNA]</scope>
    <source>
        <strain evidence="6">S-XJ-1</strain>
    </source>
</reference>
<dbReference type="NCBIfam" id="TIGR00996">
    <property type="entry name" value="Mtu_fam_mce"/>
    <property type="match status" value="1"/>
</dbReference>
<evidence type="ECO:0000259" key="4">
    <source>
        <dbReference type="Pfam" id="PF11887"/>
    </source>
</evidence>
<feature type="domain" description="Mammalian cell entry C-terminal" evidence="4">
    <location>
        <begin position="114"/>
        <end position="287"/>
    </location>
</feature>
<dbReference type="InterPro" id="IPR024516">
    <property type="entry name" value="Mce_C"/>
</dbReference>
<dbReference type="InterPro" id="IPR052336">
    <property type="entry name" value="MlaD_Phospholipid_Transporter"/>
</dbReference>
<gene>
    <name evidence="5" type="ORF">CEY15_05575</name>
</gene>
<keyword evidence="6" id="KW-1185">Reference proteome</keyword>
<evidence type="ECO:0000256" key="1">
    <source>
        <dbReference type="SAM" id="MobiDB-lite"/>
    </source>
</evidence>
<feature type="region of interest" description="Disordered" evidence="1">
    <location>
        <begin position="388"/>
        <end position="409"/>
    </location>
</feature>
<dbReference type="Proteomes" id="UP000218810">
    <property type="component" value="Unassembled WGS sequence"/>
</dbReference>
<evidence type="ECO:0000259" key="3">
    <source>
        <dbReference type="Pfam" id="PF02470"/>
    </source>
</evidence>
<dbReference type="RefSeq" id="WP_095717635.1">
    <property type="nucleotide sequence ID" value="NZ_NTGA01000011.1"/>
</dbReference>
<dbReference type="PANTHER" id="PTHR33371:SF4">
    <property type="entry name" value="INTERMEMBRANE PHOSPHOLIPID TRANSPORT SYSTEM BINDING PROTEIN MLAD"/>
    <property type="match status" value="1"/>
</dbReference>
<proteinExistence type="predicted"/>
<keyword evidence="2" id="KW-0812">Transmembrane</keyword>
<feature type="transmembrane region" description="Helical" evidence="2">
    <location>
        <begin position="7"/>
        <end position="28"/>
    </location>
</feature>
<name>A0A2A2WS85_9ACTN</name>
<comment type="caution">
    <text evidence="5">The sequence shown here is derived from an EMBL/GenBank/DDBJ whole genome shotgun (WGS) entry which is preliminary data.</text>
</comment>
<dbReference type="OrthoDB" id="4516955at2"/>
<dbReference type="GO" id="GO:0005576">
    <property type="term" value="C:extracellular region"/>
    <property type="evidence" value="ECO:0007669"/>
    <property type="project" value="TreeGrafter"/>
</dbReference>
<dbReference type="Pfam" id="PF02470">
    <property type="entry name" value="MlaD"/>
    <property type="match status" value="1"/>
</dbReference>
<keyword evidence="2" id="KW-0472">Membrane</keyword>
<evidence type="ECO:0000256" key="2">
    <source>
        <dbReference type="SAM" id="Phobius"/>
    </source>
</evidence>
<dbReference type="Pfam" id="PF11887">
    <property type="entry name" value="Mce4_CUP1"/>
    <property type="match status" value="1"/>
</dbReference>
<accession>A0A2A2WS85</accession>
<dbReference type="EMBL" id="NTGA01000011">
    <property type="protein sequence ID" value="PAY24021.1"/>
    <property type="molecule type" value="Genomic_DNA"/>
</dbReference>
<dbReference type="InterPro" id="IPR003399">
    <property type="entry name" value="Mce/MlaD"/>
</dbReference>
<dbReference type="AlphaFoldDB" id="A0A2A2WS85"/>
<organism evidence="5 6">
    <name type="scientific">Dietzia natronolimnaea</name>
    <dbReference type="NCBI Taxonomy" id="161920"/>
    <lineage>
        <taxon>Bacteria</taxon>
        <taxon>Bacillati</taxon>
        <taxon>Actinomycetota</taxon>
        <taxon>Actinomycetes</taxon>
        <taxon>Mycobacteriales</taxon>
        <taxon>Dietziaceae</taxon>
        <taxon>Dietzia</taxon>
    </lineage>
</organism>
<evidence type="ECO:0000313" key="6">
    <source>
        <dbReference type="Proteomes" id="UP000218810"/>
    </source>
</evidence>
<dbReference type="PANTHER" id="PTHR33371">
    <property type="entry name" value="INTERMEMBRANE PHOSPHOLIPID TRANSPORT SYSTEM BINDING PROTEIN MLAD-RELATED"/>
    <property type="match status" value="1"/>
</dbReference>
<evidence type="ECO:0000313" key="5">
    <source>
        <dbReference type="EMBL" id="PAY24021.1"/>
    </source>
</evidence>